<feature type="compositionally biased region" description="Basic and acidic residues" evidence="1">
    <location>
        <begin position="144"/>
        <end position="167"/>
    </location>
</feature>
<feature type="region of interest" description="Disordered" evidence="1">
    <location>
        <begin position="1"/>
        <end position="45"/>
    </location>
</feature>
<dbReference type="Proteomes" id="UP000745764">
    <property type="component" value="Unassembled WGS sequence"/>
</dbReference>
<name>A0A9N8PUR6_9PEZI</name>
<feature type="compositionally biased region" description="Basic and acidic residues" evidence="1">
    <location>
        <begin position="95"/>
        <end position="105"/>
    </location>
</feature>
<evidence type="ECO:0000313" key="3">
    <source>
        <dbReference type="Proteomes" id="UP000745764"/>
    </source>
</evidence>
<evidence type="ECO:0000256" key="1">
    <source>
        <dbReference type="SAM" id="MobiDB-lite"/>
    </source>
</evidence>
<feature type="compositionally biased region" description="Polar residues" evidence="1">
    <location>
        <begin position="72"/>
        <end position="83"/>
    </location>
</feature>
<proteinExistence type="predicted"/>
<evidence type="ECO:0000313" key="2">
    <source>
        <dbReference type="EMBL" id="CAD0111751.1"/>
    </source>
</evidence>
<keyword evidence="3" id="KW-1185">Reference proteome</keyword>
<protein>
    <submittedName>
        <fullName evidence="2">Uncharacterized protein</fullName>
    </submittedName>
</protein>
<organism evidence="2 3">
    <name type="scientific">Aureobasidium uvarum</name>
    <dbReference type="NCBI Taxonomy" id="2773716"/>
    <lineage>
        <taxon>Eukaryota</taxon>
        <taxon>Fungi</taxon>
        <taxon>Dikarya</taxon>
        <taxon>Ascomycota</taxon>
        <taxon>Pezizomycotina</taxon>
        <taxon>Dothideomycetes</taxon>
        <taxon>Dothideomycetidae</taxon>
        <taxon>Dothideales</taxon>
        <taxon>Saccotheciaceae</taxon>
        <taxon>Aureobasidium</taxon>
    </lineage>
</organism>
<feature type="compositionally biased region" description="Basic and acidic residues" evidence="1">
    <location>
        <begin position="60"/>
        <end position="69"/>
    </location>
</feature>
<feature type="region of interest" description="Disordered" evidence="1">
    <location>
        <begin position="60"/>
        <end position="194"/>
    </location>
</feature>
<gene>
    <name evidence="2" type="ORF">AWRI4620_LOCUS6006</name>
</gene>
<dbReference type="AlphaFoldDB" id="A0A9N8PUR6"/>
<dbReference type="OrthoDB" id="3438962at2759"/>
<accession>A0A9N8PUR6</accession>
<dbReference type="EMBL" id="CAINUL010000014">
    <property type="protein sequence ID" value="CAD0111751.1"/>
    <property type="molecule type" value="Genomic_DNA"/>
</dbReference>
<sequence length="194" mass="20544">MSSSGLDPKGPSQPNLDAAYTTAGNPATKEPAEQAQANQQDDSPAMYVLNRVHLFRCHPLTHDSDKRIPSEQAHSQSEATPTSVARGIRGAPPGEEAKGETHESVGRNQELDGQQMAAPGEGKVADVVDRKPGATGGAPDLASDLDRKKEEQKEAREDIKAQKKEEVDVAGVLGQRGGPANPVDKGGYPNSDYK</sequence>
<reference evidence="2" key="1">
    <citation type="submission" date="2020-06" db="EMBL/GenBank/DDBJ databases">
        <authorList>
            <person name="Onetto C."/>
        </authorList>
    </citation>
    <scope>NUCLEOTIDE SEQUENCE</scope>
</reference>
<feature type="compositionally biased region" description="Basic and acidic residues" evidence="1">
    <location>
        <begin position="123"/>
        <end position="132"/>
    </location>
</feature>
<comment type="caution">
    <text evidence="2">The sequence shown here is derived from an EMBL/GenBank/DDBJ whole genome shotgun (WGS) entry which is preliminary data.</text>
</comment>